<dbReference type="Gene3D" id="2.60.120.650">
    <property type="entry name" value="Cupin"/>
    <property type="match status" value="1"/>
</dbReference>
<dbReference type="SMART" id="SM00545">
    <property type="entry name" value="JmjN"/>
    <property type="match status" value="1"/>
</dbReference>
<dbReference type="PROSITE" id="PS51183">
    <property type="entry name" value="JMJN"/>
    <property type="match status" value="1"/>
</dbReference>
<protein>
    <submittedName>
        <fullName evidence="3">Uncharacterized protein</fullName>
    </submittedName>
</protein>
<dbReference type="InterPro" id="IPR003349">
    <property type="entry name" value="JmjN"/>
</dbReference>
<dbReference type="GO" id="GO:0005634">
    <property type="term" value="C:nucleus"/>
    <property type="evidence" value="ECO:0007669"/>
    <property type="project" value="TreeGrafter"/>
</dbReference>
<dbReference type="EMBL" id="JAEAOA010000474">
    <property type="protein sequence ID" value="KAK3580965.1"/>
    <property type="molecule type" value="Genomic_DNA"/>
</dbReference>
<comment type="caution">
    <text evidence="3">The sequence shown here is derived from an EMBL/GenBank/DDBJ whole genome shotgun (WGS) entry which is preliminary data.</text>
</comment>
<feature type="domain" description="JmjC" evidence="2">
    <location>
        <begin position="141"/>
        <end position="307"/>
    </location>
</feature>
<dbReference type="AlphaFoldDB" id="A0AAE0VLD4"/>
<reference evidence="3" key="3">
    <citation type="submission" date="2023-05" db="EMBL/GenBank/DDBJ databases">
        <authorList>
            <person name="Smith C.H."/>
        </authorList>
    </citation>
    <scope>NUCLEOTIDE SEQUENCE</scope>
    <source>
        <strain evidence="3">CHS0354</strain>
        <tissue evidence="3">Mantle</tissue>
    </source>
</reference>
<dbReference type="InterPro" id="IPR003347">
    <property type="entry name" value="JmjC_dom"/>
</dbReference>
<dbReference type="PANTHER" id="PTHR10694">
    <property type="entry name" value="LYSINE-SPECIFIC DEMETHYLASE"/>
    <property type="match status" value="1"/>
</dbReference>
<evidence type="ECO:0000313" key="4">
    <source>
        <dbReference type="Proteomes" id="UP001195483"/>
    </source>
</evidence>
<dbReference type="PANTHER" id="PTHR10694:SF129">
    <property type="entry name" value="LYSINE-SPECIFIC DEMETHYLASE 4B-RELATED"/>
    <property type="match status" value="1"/>
</dbReference>
<reference evidence="3" key="1">
    <citation type="journal article" date="2021" name="Genome Biol. Evol.">
        <title>A High-Quality Reference Genome for a Parasitic Bivalve with Doubly Uniparental Inheritance (Bivalvia: Unionida).</title>
        <authorList>
            <person name="Smith C.H."/>
        </authorList>
    </citation>
    <scope>NUCLEOTIDE SEQUENCE</scope>
    <source>
        <strain evidence="3">CHS0354</strain>
    </source>
</reference>
<dbReference type="GO" id="GO:0051864">
    <property type="term" value="F:histone H3K36 demethylase activity"/>
    <property type="evidence" value="ECO:0007669"/>
    <property type="project" value="TreeGrafter"/>
</dbReference>
<feature type="domain" description="JmjN" evidence="1">
    <location>
        <begin position="13"/>
        <end position="55"/>
    </location>
</feature>
<dbReference type="Proteomes" id="UP001195483">
    <property type="component" value="Unassembled WGS sequence"/>
</dbReference>
<name>A0AAE0VLD4_9BIVA</name>
<organism evidence="3 4">
    <name type="scientific">Potamilus streckersoni</name>
    <dbReference type="NCBI Taxonomy" id="2493646"/>
    <lineage>
        <taxon>Eukaryota</taxon>
        <taxon>Metazoa</taxon>
        <taxon>Spiralia</taxon>
        <taxon>Lophotrochozoa</taxon>
        <taxon>Mollusca</taxon>
        <taxon>Bivalvia</taxon>
        <taxon>Autobranchia</taxon>
        <taxon>Heteroconchia</taxon>
        <taxon>Palaeoheterodonta</taxon>
        <taxon>Unionida</taxon>
        <taxon>Unionoidea</taxon>
        <taxon>Unionidae</taxon>
        <taxon>Ambleminae</taxon>
        <taxon>Lampsilini</taxon>
        <taxon>Potamilus</taxon>
    </lineage>
</organism>
<evidence type="ECO:0000313" key="3">
    <source>
        <dbReference type="EMBL" id="KAK3580965.1"/>
    </source>
</evidence>
<evidence type="ECO:0000259" key="1">
    <source>
        <dbReference type="PROSITE" id="PS51183"/>
    </source>
</evidence>
<proteinExistence type="predicted"/>
<sequence>MESSRKGHSNPKIMVFRPTMEEFKDFNKYVLYMESQGAHKAGLAKVIPPAGWIPRKTGYKDIDLVIPAPISQSVSGHRGLSTQYSVQKKATNVKKFEKMANSNCYQTPQHIDYEELERKYWNTPTFVDPIYGADVSGSLYDKDQDIWNINHLGSILDYVEEDYGVKIEGVNTVYLYFGMWKTTFACHTEDMDLYSINYLHFGAPKSWYAIPPEHGRCFERLAQELFPSSFKACPAYMRHKMSLISPTILKKHSIPFNKITQEAGEFMITFLYGYHSGYNHGFNCAKATNFATERWIEYGKRCLQCTC</sequence>
<reference evidence="3" key="2">
    <citation type="journal article" date="2021" name="Genome Biol. Evol.">
        <title>Developing a high-quality reference genome for a parasitic bivalve with doubly uniparental inheritance (Bivalvia: Unionida).</title>
        <authorList>
            <person name="Smith C.H."/>
        </authorList>
    </citation>
    <scope>NUCLEOTIDE SEQUENCE</scope>
    <source>
        <strain evidence="3">CHS0354</strain>
        <tissue evidence="3">Mantle</tissue>
    </source>
</reference>
<accession>A0AAE0VLD4</accession>
<dbReference type="GO" id="GO:0000785">
    <property type="term" value="C:chromatin"/>
    <property type="evidence" value="ECO:0007669"/>
    <property type="project" value="TreeGrafter"/>
</dbReference>
<dbReference type="Pfam" id="PF02373">
    <property type="entry name" value="JmjC"/>
    <property type="match status" value="1"/>
</dbReference>
<dbReference type="GO" id="GO:0032454">
    <property type="term" value="F:histone H3K9 demethylase activity"/>
    <property type="evidence" value="ECO:0007669"/>
    <property type="project" value="TreeGrafter"/>
</dbReference>
<keyword evidence="4" id="KW-1185">Reference proteome</keyword>
<gene>
    <name evidence="3" type="ORF">CHS0354_006992</name>
</gene>
<dbReference type="PROSITE" id="PS51184">
    <property type="entry name" value="JMJC"/>
    <property type="match status" value="1"/>
</dbReference>
<evidence type="ECO:0000259" key="2">
    <source>
        <dbReference type="PROSITE" id="PS51184"/>
    </source>
</evidence>
<dbReference type="SUPFAM" id="SSF51197">
    <property type="entry name" value="Clavaminate synthase-like"/>
    <property type="match status" value="1"/>
</dbReference>
<dbReference type="SMART" id="SM00558">
    <property type="entry name" value="JmjC"/>
    <property type="match status" value="1"/>
</dbReference>
<dbReference type="Pfam" id="PF02375">
    <property type="entry name" value="JmjN"/>
    <property type="match status" value="1"/>
</dbReference>
<dbReference type="GO" id="GO:0010468">
    <property type="term" value="P:regulation of gene expression"/>
    <property type="evidence" value="ECO:0007669"/>
    <property type="project" value="TreeGrafter"/>
</dbReference>